<accession>A0A2A4FP63</accession>
<feature type="DNA-binding region" description="H-T-H motif" evidence="5">
    <location>
        <begin position="44"/>
        <end position="63"/>
    </location>
</feature>
<dbReference type="InterPro" id="IPR050109">
    <property type="entry name" value="HTH-type_TetR-like_transc_reg"/>
</dbReference>
<keyword evidence="1" id="KW-0678">Repressor</keyword>
<protein>
    <recommendedName>
        <fullName evidence="6">HTH tetR-type domain-containing protein</fullName>
    </recommendedName>
</protein>
<organism evidence="7 8">
    <name type="scientific">Burkholderia ubonensis subsp. mesacidophila</name>
    <dbReference type="NCBI Taxonomy" id="265293"/>
    <lineage>
        <taxon>Bacteria</taxon>
        <taxon>Pseudomonadati</taxon>
        <taxon>Pseudomonadota</taxon>
        <taxon>Betaproteobacteria</taxon>
        <taxon>Burkholderiales</taxon>
        <taxon>Burkholderiaceae</taxon>
        <taxon>Burkholderia</taxon>
        <taxon>Burkholderia cepacia complex</taxon>
    </lineage>
</organism>
<dbReference type="InterPro" id="IPR039538">
    <property type="entry name" value="BetI_C"/>
</dbReference>
<keyword evidence="3 5" id="KW-0238">DNA-binding</keyword>
<dbReference type="SUPFAM" id="SSF48498">
    <property type="entry name" value="Tetracyclin repressor-like, C-terminal domain"/>
    <property type="match status" value="1"/>
</dbReference>
<keyword evidence="2" id="KW-0805">Transcription regulation</keyword>
<dbReference type="Pfam" id="PF00440">
    <property type="entry name" value="TetR_N"/>
    <property type="match status" value="1"/>
</dbReference>
<evidence type="ECO:0000259" key="6">
    <source>
        <dbReference type="PROSITE" id="PS50977"/>
    </source>
</evidence>
<evidence type="ECO:0000256" key="4">
    <source>
        <dbReference type="ARBA" id="ARBA00023163"/>
    </source>
</evidence>
<dbReference type="InterPro" id="IPR009057">
    <property type="entry name" value="Homeodomain-like_sf"/>
</dbReference>
<dbReference type="PANTHER" id="PTHR30055:SF234">
    <property type="entry name" value="HTH-TYPE TRANSCRIPTIONAL REGULATOR BETI"/>
    <property type="match status" value="1"/>
</dbReference>
<keyword evidence="4" id="KW-0804">Transcription</keyword>
<dbReference type="InterPro" id="IPR036271">
    <property type="entry name" value="Tet_transcr_reg_TetR-rel_C_sf"/>
</dbReference>
<evidence type="ECO:0000313" key="8">
    <source>
        <dbReference type="Proteomes" id="UP000217994"/>
    </source>
</evidence>
<dbReference type="InterPro" id="IPR001647">
    <property type="entry name" value="HTH_TetR"/>
</dbReference>
<dbReference type="Pfam" id="PF13977">
    <property type="entry name" value="TetR_C_6"/>
    <property type="match status" value="1"/>
</dbReference>
<dbReference type="EMBL" id="MTZU01000002">
    <property type="protein sequence ID" value="PCE34414.1"/>
    <property type="molecule type" value="Genomic_DNA"/>
</dbReference>
<feature type="domain" description="HTH tetR-type" evidence="6">
    <location>
        <begin position="21"/>
        <end position="81"/>
    </location>
</feature>
<evidence type="ECO:0000256" key="2">
    <source>
        <dbReference type="ARBA" id="ARBA00023015"/>
    </source>
</evidence>
<dbReference type="Gene3D" id="1.10.357.10">
    <property type="entry name" value="Tetracycline Repressor, domain 2"/>
    <property type="match status" value="1"/>
</dbReference>
<dbReference type="PANTHER" id="PTHR30055">
    <property type="entry name" value="HTH-TYPE TRANSCRIPTIONAL REGULATOR RUTR"/>
    <property type="match status" value="1"/>
</dbReference>
<evidence type="ECO:0000256" key="1">
    <source>
        <dbReference type="ARBA" id="ARBA00022491"/>
    </source>
</evidence>
<dbReference type="PROSITE" id="PS50977">
    <property type="entry name" value="HTH_TETR_2"/>
    <property type="match status" value="1"/>
</dbReference>
<dbReference type="SUPFAM" id="SSF46689">
    <property type="entry name" value="Homeodomain-like"/>
    <property type="match status" value="1"/>
</dbReference>
<gene>
    <name evidence="7" type="ORF">BZL54_00075</name>
</gene>
<evidence type="ECO:0000256" key="3">
    <source>
        <dbReference type="ARBA" id="ARBA00023125"/>
    </source>
</evidence>
<dbReference type="GO" id="GO:0000976">
    <property type="term" value="F:transcription cis-regulatory region binding"/>
    <property type="evidence" value="ECO:0007669"/>
    <property type="project" value="TreeGrafter"/>
</dbReference>
<dbReference type="Proteomes" id="UP000217994">
    <property type="component" value="Unassembled WGS sequence"/>
</dbReference>
<name>A0A2A4FP63_9BURK</name>
<evidence type="ECO:0000313" key="7">
    <source>
        <dbReference type="EMBL" id="PCE34414.1"/>
    </source>
</evidence>
<sequence>MEEIVNLEGGDNGRAVTERGRNTVSRIMASAFEIFLAEGYGGLSMRKVASKAGLALSNLQHYFPTREALFGAIITTTIEAYSDTYDGVRTDETLSPEARLEKVVRLLIEDGKQPRTQCLFVNFWALAQTQEFARKSLEEGYQFQRNVIARFVADVNPGLSPSALARRAALITAQIEGLLVLIPQRNRFPSDIRGIEDDAVKAILAVAALP</sequence>
<evidence type="ECO:0000256" key="5">
    <source>
        <dbReference type="PROSITE-ProRule" id="PRU00335"/>
    </source>
</evidence>
<dbReference type="GO" id="GO:0003700">
    <property type="term" value="F:DNA-binding transcription factor activity"/>
    <property type="evidence" value="ECO:0007669"/>
    <property type="project" value="TreeGrafter"/>
</dbReference>
<proteinExistence type="predicted"/>
<dbReference type="PRINTS" id="PR00455">
    <property type="entry name" value="HTHTETR"/>
</dbReference>
<reference evidence="7 8" key="1">
    <citation type="submission" date="2017-01" db="EMBL/GenBank/DDBJ databases">
        <title>Whole-Genome Shotgun Sequencing of Two beta-Proteobacterial Species in Search of the Bulgecin Biosynthetic Cluster.</title>
        <authorList>
            <person name="Horsman M.E."/>
            <person name="Marous D.R."/>
            <person name="Li R."/>
            <person name="Oliver R.A."/>
            <person name="Byun B."/>
            <person name="Emrich S.J."/>
            <person name="Boggess B."/>
            <person name="Townsend C.A."/>
            <person name="Mobashery S."/>
        </authorList>
    </citation>
    <scope>NUCLEOTIDE SEQUENCE [LARGE SCALE GENOMIC DNA]</scope>
    <source>
        <strain evidence="7 8">ATCC 31433</strain>
    </source>
</reference>
<dbReference type="AlphaFoldDB" id="A0A2A4FP63"/>
<comment type="caution">
    <text evidence="7">The sequence shown here is derived from an EMBL/GenBank/DDBJ whole genome shotgun (WGS) entry which is preliminary data.</text>
</comment>